<evidence type="ECO:0000313" key="2">
    <source>
        <dbReference type="EMBL" id="KAF2261833.1"/>
    </source>
</evidence>
<dbReference type="PANTHER" id="PTHR33112">
    <property type="entry name" value="DOMAIN PROTEIN, PUTATIVE-RELATED"/>
    <property type="match status" value="1"/>
</dbReference>
<dbReference type="AlphaFoldDB" id="A0A9P4K485"/>
<organism evidence="2 3">
    <name type="scientific">Lojkania enalia</name>
    <dbReference type="NCBI Taxonomy" id="147567"/>
    <lineage>
        <taxon>Eukaryota</taxon>
        <taxon>Fungi</taxon>
        <taxon>Dikarya</taxon>
        <taxon>Ascomycota</taxon>
        <taxon>Pezizomycotina</taxon>
        <taxon>Dothideomycetes</taxon>
        <taxon>Pleosporomycetidae</taxon>
        <taxon>Pleosporales</taxon>
        <taxon>Pleosporales incertae sedis</taxon>
        <taxon>Lojkania</taxon>
    </lineage>
</organism>
<dbReference type="Proteomes" id="UP000800093">
    <property type="component" value="Unassembled WGS sequence"/>
</dbReference>
<proteinExistence type="predicted"/>
<sequence length="618" mass="71050">MWGETLLRDIRESAGNGCVKCSLTYWIASVMMKDDFRESDRTVSLQNIHSKVNTFEFAWSRPREYTSIKQRYRLILFSRDDTTYMLGSATIEPAPLLRGKTSSPASWAIAREWIATCSNEHKATCHPDSKSIQLPTRVLDLGLYQGSRADTRLFEAPAGEFAQYVCLSHCWGPNGCAWSTTSFNLNQHKECIQFDKLPRTFKDAIIFTRWLGIRFLWIDALCIIQNDEADWERESGAMASIFEHSYLTLSAVKAEDGADGLFMDINREASQYEFNRQRAGSKSICLGVRRVIPHLPINLDPKEFEYQVHTNFPLMARAWAFQERFLSPRVLHFGKKELYWECRDATYCECGSKDLSQEFGRLSYLDLLGSAKASRTLSFDSARYVRWNRLVERYSQLALTFPTDRLPAISSLAKKMSNVMPDSHYLAGIWQNDPAALIWIKIRSHQLPRQYVAPSWSWASVNKEIRYVDIGPNDRVFYTIVGSKSVPYGADTTGRVVSAQISVKGQVELTQHNLLQKKWTFLKDPDFQFPTWSSVHPHWDQPHLGEFTDPVHLALLRLAETKTLNVFLILEAVTVEVHHESETFRRVGLMEVRNIDKPDDQLFAKPNLFDRTKVITII</sequence>
<name>A0A9P4K485_9PLEO</name>
<accession>A0A9P4K485</accession>
<dbReference type="Pfam" id="PF06985">
    <property type="entry name" value="HET"/>
    <property type="match status" value="1"/>
</dbReference>
<dbReference type="EMBL" id="ML986649">
    <property type="protein sequence ID" value="KAF2261833.1"/>
    <property type="molecule type" value="Genomic_DNA"/>
</dbReference>
<feature type="domain" description="Heterokaryon incompatibility" evidence="1">
    <location>
        <begin position="164"/>
        <end position="323"/>
    </location>
</feature>
<dbReference type="OrthoDB" id="3486565at2759"/>
<protein>
    <submittedName>
        <fullName evidence="2">HET-domain-containing protein</fullName>
    </submittedName>
</protein>
<dbReference type="PANTHER" id="PTHR33112:SF9">
    <property type="entry name" value="HETEROKARYON INCOMPATIBILITY DOMAIN-CONTAINING PROTEIN"/>
    <property type="match status" value="1"/>
</dbReference>
<comment type="caution">
    <text evidence="2">The sequence shown here is derived from an EMBL/GenBank/DDBJ whole genome shotgun (WGS) entry which is preliminary data.</text>
</comment>
<reference evidence="3" key="1">
    <citation type="journal article" date="2020" name="Stud. Mycol.">
        <title>101 Dothideomycetes genomes: A test case for predicting lifestyles and emergence of pathogens.</title>
        <authorList>
            <person name="Haridas S."/>
            <person name="Albert R."/>
            <person name="Binder M."/>
            <person name="Bloem J."/>
            <person name="LaButti K."/>
            <person name="Salamov A."/>
            <person name="Andreopoulos B."/>
            <person name="Baker S."/>
            <person name="Barry K."/>
            <person name="Bills G."/>
            <person name="Bluhm B."/>
            <person name="Cannon C."/>
            <person name="Castanera R."/>
            <person name="Culley D."/>
            <person name="Daum C."/>
            <person name="Ezra D."/>
            <person name="Gonzalez J."/>
            <person name="Henrissat B."/>
            <person name="Kuo A."/>
            <person name="Liang C."/>
            <person name="Lipzen A."/>
            <person name="Lutzoni F."/>
            <person name="Magnuson J."/>
            <person name="Mondo S."/>
            <person name="Nolan M."/>
            <person name="Ohm R."/>
            <person name="Pangilinan J."/>
            <person name="Park H.-J."/>
            <person name="Ramirez L."/>
            <person name="Alfaro M."/>
            <person name="Sun H."/>
            <person name="Tritt A."/>
            <person name="Yoshinaga Y."/>
            <person name="Zwiers L.-H."/>
            <person name="Turgeon B."/>
            <person name="Goodwin S."/>
            <person name="Spatafora J."/>
            <person name="Crous P."/>
            <person name="Grigoriev I."/>
        </authorList>
    </citation>
    <scope>NUCLEOTIDE SEQUENCE [LARGE SCALE GENOMIC DNA]</scope>
    <source>
        <strain evidence="3">CBS 304.66</strain>
    </source>
</reference>
<gene>
    <name evidence="2" type="ORF">CC78DRAFT_337949</name>
</gene>
<evidence type="ECO:0000259" key="1">
    <source>
        <dbReference type="Pfam" id="PF06985"/>
    </source>
</evidence>
<keyword evidence="3" id="KW-1185">Reference proteome</keyword>
<dbReference type="InterPro" id="IPR010730">
    <property type="entry name" value="HET"/>
</dbReference>
<evidence type="ECO:0000313" key="3">
    <source>
        <dbReference type="Proteomes" id="UP000800093"/>
    </source>
</evidence>